<keyword evidence="1" id="KW-0813">Transport</keyword>
<protein>
    <submittedName>
        <fullName evidence="5">ABC-2 type transport system ATP-binding protein</fullName>
    </submittedName>
</protein>
<evidence type="ECO:0000313" key="6">
    <source>
        <dbReference type="Proteomes" id="UP000809081"/>
    </source>
</evidence>
<evidence type="ECO:0000259" key="4">
    <source>
        <dbReference type="PROSITE" id="PS50893"/>
    </source>
</evidence>
<dbReference type="SMART" id="SM00382">
    <property type="entry name" value="AAA"/>
    <property type="match status" value="1"/>
</dbReference>
<dbReference type="RefSeq" id="WP_205016593.1">
    <property type="nucleotide sequence ID" value="NZ_JAFBEI010000007.1"/>
</dbReference>
<feature type="domain" description="ABC transporter" evidence="4">
    <location>
        <begin position="7"/>
        <end position="225"/>
    </location>
</feature>
<evidence type="ECO:0000256" key="1">
    <source>
        <dbReference type="ARBA" id="ARBA00022448"/>
    </source>
</evidence>
<dbReference type="Gene3D" id="3.40.50.300">
    <property type="entry name" value="P-loop containing nucleotide triphosphate hydrolases"/>
    <property type="match status" value="1"/>
</dbReference>
<evidence type="ECO:0000256" key="3">
    <source>
        <dbReference type="ARBA" id="ARBA00022840"/>
    </source>
</evidence>
<dbReference type="SUPFAM" id="SSF52540">
    <property type="entry name" value="P-loop containing nucleoside triphosphate hydrolases"/>
    <property type="match status" value="1"/>
</dbReference>
<proteinExistence type="predicted"/>
<dbReference type="InterPro" id="IPR027417">
    <property type="entry name" value="P-loop_NTPase"/>
</dbReference>
<keyword evidence="6" id="KW-1185">Reference proteome</keyword>
<evidence type="ECO:0000313" key="5">
    <source>
        <dbReference type="EMBL" id="MBM7635658.1"/>
    </source>
</evidence>
<dbReference type="EMBL" id="JAFBEI010000007">
    <property type="protein sequence ID" value="MBM7635658.1"/>
    <property type="molecule type" value="Genomic_DNA"/>
</dbReference>
<dbReference type="PANTHER" id="PTHR42939">
    <property type="entry name" value="ABC TRANSPORTER ATP-BINDING PROTEIN ALBC-RELATED"/>
    <property type="match status" value="1"/>
</dbReference>
<keyword evidence="2" id="KW-0547">Nucleotide-binding</keyword>
<dbReference type="InterPro" id="IPR051782">
    <property type="entry name" value="ABC_Transporter_VariousFunc"/>
</dbReference>
<dbReference type="CDD" id="cd03230">
    <property type="entry name" value="ABC_DR_subfamily_A"/>
    <property type="match status" value="1"/>
</dbReference>
<comment type="caution">
    <text evidence="5">The sequence shown here is derived from an EMBL/GenBank/DDBJ whole genome shotgun (WGS) entry which is preliminary data.</text>
</comment>
<dbReference type="Proteomes" id="UP000809081">
    <property type="component" value="Unassembled WGS sequence"/>
</dbReference>
<dbReference type="GO" id="GO:0005524">
    <property type="term" value="F:ATP binding"/>
    <property type="evidence" value="ECO:0007669"/>
    <property type="project" value="UniProtKB-KW"/>
</dbReference>
<gene>
    <name evidence="5" type="ORF">JOC31_000459</name>
</gene>
<dbReference type="InterPro" id="IPR003439">
    <property type="entry name" value="ABC_transporter-like_ATP-bd"/>
</dbReference>
<dbReference type="InterPro" id="IPR003593">
    <property type="entry name" value="AAA+_ATPase"/>
</dbReference>
<keyword evidence="3 5" id="KW-0067">ATP-binding</keyword>
<accession>A0ABS2PJQ5</accession>
<dbReference type="PANTHER" id="PTHR42939:SF1">
    <property type="entry name" value="ABC TRANSPORTER ATP-BINDING PROTEIN ALBC-RELATED"/>
    <property type="match status" value="1"/>
</dbReference>
<dbReference type="PROSITE" id="PS50893">
    <property type="entry name" value="ABC_TRANSPORTER_2"/>
    <property type="match status" value="1"/>
</dbReference>
<name>A0ABS2PJQ5_9STRE</name>
<organism evidence="5 6">
    <name type="scientific">Streptococcus saliviloxodontae</name>
    <dbReference type="NCBI Taxonomy" id="1349416"/>
    <lineage>
        <taxon>Bacteria</taxon>
        <taxon>Bacillati</taxon>
        <taxon>Bacillota</taxon>
        <taxon>Bacilli</taxon>
        <taxon>Lactobacillales</taxon>
        <taxon>Streptococcaceae</taxon>
        <taxon>Streptococcus</taxon>
    </lineage>
</organism>
<evidence type="ECO:0000256" key="2">
    <source>
        <dbReference type="ARBA" id="ARBA00022741"/>
    </source>
</evidence>
<sequence length="303" mass="33839">MKEKKLLRVENLSVSFGKFTALKTISLSISQNDGVIGLIGQNGAGKTTLIHSVLQLTKPISGIIETYNTKIAYCPDTPEFPDDLSAKEVLYYSAWISELPKPSKDTVMNLLSVVGLNGYENKVASSFSRGMKQRLGIAASLILKPELLFLDEPTSALDPFGREEILDIIKGISKQTTVVISTHNLADVQKVADKLFVINRGNLLYSGSLIEFLGQEELSFIELFSAVEVQRFIELLKQNNIEVFNPKEEHSDNRLYFSHSDFPKVLASIDENLAIYVKSCNNREFNLYEAFYRAVKSSEGDKL</sequence>
<dbReference type="Pfam" id="PF00005">
    <property type="entry name" value="ABC_tran"/>
    <property type="match status" value="1"/>
</dbReference>
<reference evidence="5 6" key="1">
    <citation type="submission" date="2021-01" db="EMBL/GenBank/DDBJ databases">
        <title>Genomic Encyclopedia of Type Strains, Phase IV (KMG-IV): sequencing the most valuable type-strain genomes for metagenomic binning, comparative biology and taxonomic classification.</title>
        <authorList>
            <person name="Goeker M."/>
        </authorList>
    </citation>
    <scope>NUCLEOTIDE SEQUENCE [LARGE SCALE GENOMIC DNA]</scope>
    <source>
        <strain evidence="5 6">DSM 27513</strain>
    </source>
</reference>